<comment type="caution">
    <text evidence="1">The sequence shown here is derived from an EMBL/GenBank/DDBJ whole genome shotgun (WGS) entry which is preliminary data.</text>
</comment>
<name>A0A9D4SIM9_DERFA</name>
<protein>
    <submittedName>
        <fullName evidence="1">Uncharacterized protein</fullName>
    </submittedName>
</protein>
<accession>A0A9D4SIM9</accession>
<gene>
    <name evidence="1" type="ORF">HUG17_9629</name>
</gene>
<dbReference type="Proteomes" id="UP000828236">
    <property type="component" value="Unassembled WGS sequence"/>
</dbReference>
<sequence length="421" mass="49966">MDIVQVYYTDMESNPPLYDVYWKDCEFSLLNPFQSGEQNSHNGSDYYFVIKILKIIPTAQEQEPNRQYEKGAMKMIQLSTIRELWSLESCELTFNIDQRPIHYRVEFSNDFEIIWMISLIISEIPCFVWNEQITNLSERHYVVQNEILCKKHYKPIESPQNQITNNNNDDDDDDETIEKILYYTNFESKPPVRDICWKDCGFTMKNHVFPFPQDGSGHIFEFKIWQKITTTPSSLVVVEKNNVTKKNSCDKEYSYPKEEYTAEIHKVQLSAIRVMRSYFPCILTFKIHRRPIYYRIKFSHDLNLKWLIGCIMSEISCFTWDKKYTDLSDRRFVLENKILRMIHQQMKMQGLCCRQQVKNNEIIESKSDTVVPAAEVSALECLYDSDETDESNDTDDDDDDIKPMMMIKQKMILMAIFLFVK</sequence>
<reference evidence="1" key="2">
    <citation type="journal article" date="2021" name="World Allergy Organ. J.">
        <title>Chromosome-level assembly of Dermatophagoides farinae genome and transcriptome reveals two novel allergens Der f 37 and Der f 39.</title>
        <authorList>
            <person name="Chen J."/>
            <person name="Cai Z."/>
            <person name="Fan D."/>
            <person name="Hu J."/>
            <person name="Hou Y."/>
            <person name="He Y."/>
            <person name="Zhang Z."/>
            <person name="Zhao Z."/>
            <person name="Gao P."/>
            <person name="Hu W."/>
            <person name="Sun J."/>
            <person name="Li J."/>
            <person name="Ji K."/>
        </authorList>
    </citation>
    <scope>NUCLEOTIDE SEQUENCE</scope>
    <source>
        <strain evidence="1">JKM2019</strain>
    </source>
</reference>
<proteinExistence type="predicted"/>
<organism evidence="1">
    <name type="scientific">Dermatophagoides farinae</name>
    <name type="common">American house dust mite</name>
    <dbReference type="NCBI Taxonomy" id="6954"/>
    <lineage>
        <taxon>Eukaryota</taxon>
        <taxon>Metazoa</taxon>
        <taxon>Ecdysozoa</taxon>
        <taxon>Arthropoda</taxon>
        <taxon>Chelicerata</taxon>
        <taxon>Arachnida</taxon>
        <taxon>Acari</taxon>
        <taxon>Acariformes</taxon>
        <taxon>Sarcoptiformes</taxon>
        <taxon>Astigmata</taxon>
        <taxon>Psoroptidia</taxon>
        <taxon>Analgoidea</taxon>
        <taxon>Pyroglyphidae</taxon>
        <taxon>Dermatophagoidinae</taxon>
        <taxon>Dermatophagoides</taxon>
    </lineage>
</organism>
<dbReference type="AlphaFoldDB" id="A0A9D4SIM9"/>
<reference evidence="1" key="1">
    <citation type="submission" date="2020-06" db="EMBL/GenBank/DDBJ databases">
        <authorList>
            <person name="Ji K."/>
            <person name="Li J."/>
        </authorList>
    </citation>
    <scope>NUCLEOTIDE SEQUENCE</scope>
    <source>
        <strain evidence="1">JKM2019</strain>
        <tissue evidence="1">Whole body</tissue>
    </source>
</reference>
<evidence type="ECO:0000313" key="1">
    <source>
        <dbReference type="EMBL" id="KAH7642938.1"/>
    </source>
</evidence>
<dbReference type="EMBL" id="SDOV01000003">
    <property type="protein sequence ID" value="KAH7642938.1"/>
    <property type="molecule type" value="Genomic_DNA"/>
</dbReference>